<dbReference type="FunFam" id="1.10.510.10:FF:000624">
    <property type="entry name" value="Mitogen-activated protein kinase"/>
    <property type="match status" value="1"/>
</dbReference>
<feature type="compositionally biased region" description="Polar residues" evidence="8">
    <location>
        <begin position="500"/>
        <end position="518"/>
    </location>
</feature>
<dbReference type="PROSITE" id="PS00107">
    <property type="entry name" value="PROTEIN_KINASE_ATP"/>
    <property type="match status" value="1"/>
</dbReference>
<dbReference type="InterPro" id="IPR008271">
    <property type="entry name" value="Ser/Thr_kinase_AS"/>
</dbReference>
<dbReference type="GO" id="GO:0005634">
    <property type="term" value="C:nucleus"/>
    <property type="evidence" value="ECO:0007669"/>
    <property type="project" value="TreeGrafter"/>
</dbReference>
<dbReference type="FunFam" id="3.30.200.20:FF:000021">
    <property type="entry name" value="probable serine/threonine-protein kinase At1g54610"/>
    <property type="match status" value="1"/>
</dbReference>
<dbReference type="Pfam" id="PF00069">
    <property type="entry name" value="Pkinase"/>
    <property type="match status" value="1"/>
</dbReference>
<dbReference type="InterPro" id="IPR017441">
    <property type="entry name" value="Protein_kinase_ATP_BS"/>
</dbReference>
<dbReference type="PANTHER" id="PTHR24056">
    <property type="entry name" value="CELL DIVISION PROTEIN KINASE"/>
    <property type="match status" value="1"/>
</dbReference>
<feature type="binding site" evidence="7">
    <location>
        <position position="146"/>
    </location>
    <ligand>
        <name>ATP</name>
        <dbReference type="ChEBI" id="CHEBI:30616"/>
    </ligand>
</feature>
<feature type="region of interest" description="Disordered" evidence="8">
    <location>
        <begin position="372"/>
        <end position="518"/>
    </location>
</feature>
<dbReference type="InterPro" id="IPR011009">
    <property type="entry name" value="Kinase-like_dom_sf"/>
</dbReference>
<feature type="compositionally biased region" description="Low complexity" evidence="8">
    <location>
        <begin position="402"/>
        <end position="415"/>
    </location>
</feature>
<dbReference type="Gene3D" id="1.10.510.10">
    <property type="entry name" value="Transferase(Phosphotransferase) domain 1"/>
    <property type="match status" value="1"/>
</dbReference>
<dbReference type="InterPro" id="IPR000719">
    <property type="entry name" value="Prot_kinase_dom"/>
</dbReference>
<keyword evidence="10" id="KW-0131">Cell cycle</keyword>
<accession>A0A9Q0NLS5</accession>
<protein>
    <submittedName>
        <fullName evidence="10">CELL DIVISION PROTEIN KINASE</fullName>
    </submittedName>
</protein>
<keyword evidence="11" id="KW-1185">Reference proteome</keyword>
<evidence type="ECO:0000256" key="5">
    <source>
        <dbReference type="ARBA" id="ARBA00022777"/>
    </source>
</evidence>
<evidence type="ECO:0000313" key="10">
    <source>
        <dbReference type="EMBL" id="KAJ6672192.1"/>
    </source>
</evidence>
<keyword evidence="4 7" id="KW-0547">Nucleotide-binding</keyword>
<evidence type="ECO:0000313" key="11">
    <source>
        <dbReference type="Proteomes" id="UP001151529"/>
    </source>
</evidence>
<sequence length="534" mass="59089">MGCVLSMYNARRLQSRGGPSDHGRSSDEQTVTDADNAEVRVKREKTATMNTTSTTTQRRKATRDTGDFQVKDVQGKPERRGPPPEASLRCQQGWPSWLMAVAGDAVGDWTPRRANTFEKLDKIGQGTYSNVYKARDLITGKIVALKKVRFDDLEPESVKFMAREILVLRRLDHPNVLKLEGLVTSRMSCSLYLVFEYMEHDLAGLVARQGVKFTEPQVKCYMKQLLSGLEHCHNHGVLHRDIKGSNLLIDNEGVLKIADFGLATFYDPDRKVPLTSRVVTLWYRPPELLLGATNYGVGVDLWSAGCILAELLAGKPIMPGRTEVEQLHMIFKLFTATASLNSEFFTTKPYACEPSSLPKYPPSKELDVKLRDEEARRQRGPGGKANAVDGARRVKIRDRPARAIPAPEANAENPASLDRWRAMTQANAKSRSEKFPPPHQDAEVGHPKEASHKGGPVSFGPSESSFSSSVFDSKSSSIKNAGAIGGPSRRTKTNKEDLQMAQSQKSIRPFNPSSVGLSMNQLFKGKSVVLGNQR</sequence>
<dbReference type="OrthoDB" id="28397at2759"/>
<dbReference type="GO" id="GO:0005524">
    <property type="term" value="F:ATP binding"/>
    <property type="evidence" value="ECO:0007669"/>
    <property type="project" value="UniProtKB-UniRule"/>
</dbReference>
<reference evidence="10" key="1">
    <citation type="submission" date="2022-11" db="EMBL/GenBank/DDBJ databases">
        <authorList>
            <person name="Hyden B.L."/>
            <person name="Feng K."/>
            <person name="Yates T."/>
            <person name="Jawdy S."/>
            <person name="Smart L.B."/>
            <person name="Muchero W."/>
        </authorList>
    </citation>
    <scope>NUCLEOTIDE SEQUENCE</scope>
    <source>
        <tissue evidence="10">Shoot tip</tissue>
    </source>
</reference>
<keyword evidence="2" id="KW-0723">Serine/threonine-protein kinase</keyword>
<evidence type="ECO:0000256" key="4">
    <source>
        <dbReference type="ARBA" id="ARBA00022741"/>
    </source>
</evidence>
<evidence type="ECO:0000256" key="6">
    <source>
        <dbReference type="ARBA" id="ARBA00022840"/>
    </source>
</evidence>
<evidence type="ECO:0000256" key="2">
    <source>
        <dbReference type="ARBA" id="ARBA00022527"/>
    </source>
</evidence>
<evidence type="ECO:0000256" key="1">
    <source>
        <dbReference type="ARBA" id="ARBA00006485"/>
    </source>
</evidence>
<dbReference type="EMBL" id="JAPFFL010000018">
    <property type="protein sequence ID" value="KAJ6672192.1"/>
    <property type="molecule type" value="Genomic_DNA"/>
</dbReference>
<keyword evidence="10" id="KW-0132">Cell division</keyword>
<keyword evidence="6 7" id="KW-0067">ATP-binding</keyword>
<dbReference type="Proteomes" id="UP001151529">
    <property type="component" value="Chromosome 12"/>
</dbReference>
<name>A0A9Q0NLS5_SALVM</name>
<dbReference type="AlphaFoldDB" id="A0A9Q0NLS5"/>
<dbReference type="PROSITE" id="PS00108">
    <property type="entry name" value="PROTEIN_KINASE_ST"/>
    <property type="match status" value="1"/>
</dbReference>
<keyword evidence="3" id="KW-0808">Transferase</keyword>
<dbReference type="GO" id="GO:0051301">
    <property type="term" value="P:cell division"/>
    <property type="evidence" value="ECO:0007669"/>
    <property type="project" value="UniProtKB-KW"/>
</dbReference>
<feature type="compositionally biased region" description="Low complexity" evidence="8">
    <location>
        <begin position="458"/>
        <end position="477"/>
    </location>
</feature>
<dbReference type="SMART" id="SM00220">
    <property type="entry name" value="S_TKc"/>
    <property type="match status" value="1"/>
</dbReference>
<evidence type="ECO:0000256" key="8">
    <source>
        <dbReference type="SAM" id="MobiDB-lite"/>
    </source>
</evidence>
<dbReference type="PANTHER" id="PTHR24056:SF358">
    <property type="entry name" value="PROTEIN KINASE DOMAIN-CONTAINING PROTEIN"/>
    <property type="match status" value="1"/>
</dbReference>
<dbReference type="GO" id="GO:0000307">
    <property type="term" value="C:cyclin-dependent protein kinase holoenzyme complex"/>
    <property type="evidence" value="ECO:0007669"/>
    <property type="project" value="TreeGrafter"/>
</dbReference>
<gene>
    <name evidence="10" type="ORF">OIU85_013530</name>
</gene>
<dbReference type="SUPFAM" id="SSF56112">
    <property type="entry name" value="Protein kinase-like (PK-like)"/>
    <property type="match status" value="1"/>
</dbReference>
<reference evidence="10" key="2">
    <citation type="journal article" date="2023" name="Int. J. Mol. Sci.">
        <title>De Novo Assembly and Annotation of 11 Diverse Shrub Willow (Salix) Genomes Reveals Novel Gene Organization in Sex-Linked Regions.</title>
        <authorList>
            <person name="Hyden B."/>
            <person name="Feng K."/>
            <person name="Yates T.B."/>
            <person name="Jawdy S."/>
            <person name="Cereghino C."/>
            <person name="Smart L.B."/>
            <person name="Muchero W."/>
        </authorList>
    </citation>
    <scope>NUCLEOTIDE SEQUENCE [LARGE SCALE GENOMIC DNA]</scope>
    <source>
        <tissue evidence="10">Shoot tip</tissue>
    </source>
</reference>
<feature type="domain" description="Protein kinase" evidence="9">
    <location>
        <begin position="117"/>
        <end position="370"/>
    </location>
</feature>
<keyword evidence="5 10" id="KW-0418">Kinase</keyword>
<feature type="compositionally biased region" description="Basic and acidic residues" evidence="8">
    <location>
        <begin position="37"/>
        <end position="46"/>
    </location>
</feature>
<evidence type="ECO:0000256" key="3">
    <source>
        <dbReference type="ARBA" id="ARBA00022679"/>
    </source>
</evidence>
<proteinExistence type="inferred from homology"/>
<dbReference type="GO" id="GO:0008353">
    <property type="term" value="F:RNA polymerase II CTD heptapeptide repeat kinase activity"/>
    <property type="evidence" value="ECO:0007669"/>
    <property type="project" value="TreeGrafter"/>
</dbReference>
<feature type="compositionally biased region" description="Basic and acidic residues" evidence="8">
    <location>
        <begin position="430"/>
        <end position="452"/>
    </location>
</feature>
<evidence type="ECO:0000256" key="7">
    <source>
        <dbReference type="PROSITE-ProRule" id="PRU10141"/>
    </source>
</evidence>
<dbReference type="Gene3D" id="3.30.200.20">
    <property type="entry name" value="Phosphorylase Kinase, domain 1"/>
    <property type="match status" value="1"/>
</dbReference>
<organism evidence="10 11">
    <name type="scientific">Salix viminalis</name>
    <name type="common">Common osier</name>
    <name type="synonym">Basket willow</name>
    <dbReference type="NCBI Taxonomy" id="40686"/>
    <lineage>
        <taxon>Eukaryota</taxon>
        <taxon>Viridiplantae</taxon>
        <taxon>Streptophyta</taxon>
        <taxon>Embryophyta</taxon>
        <taxon>Tracheophyta</taxon>
        <taxon>Spermatophyta</taxon>
        <taxon>Magnoliopsida</taxon>
        <taxon>eudicotyledons</taxon>
        <taxon>Gunneridae</taxon>
        <taxon>Pentapetalae</taxon>
        <taxon>rosids</taxon>
        <taxon>fabids</taxon>
        <taxon>Malpighiales</taxon>
        <taxon>Salicaceae</taxon>
        <taxon>Saliceae</taxon>
        <taxon>Salix</taxon>
    </lineage>
</organism>
<dbReference type="GO" id="GO:0032968">
    <property type="term" value="P:positive regulation of transcription elongation by RNA polymerase II"/>
    <property type="evidence" value="ECO:0007669"/>
    <property type="project" value="TreeGrafter"/>
</dbReference>
<feature type="region of interest" description="Disordered" evidence="8">
    <location>
        <begin position="8"/>
        <end position="88"/>
    </location>
</feature>
<comment type="similarity">
    <text evidence="1">Belongs to the protein kinase superfamily. CMGC Ser/Thr protein kinase family. CDC2/CDKX subfamily.</text>
</comment>
<evidence type="ECO:0000259" key="9">
    <source>
        <dbReference type="PROSITE" id="PS50011"/>
    </source>
</evidence>
<dbReference type="PROSITE" id="PS50011">
    <property type="entry name" value="PROTEIN_KINASE_DOM"/>
    <property type="match status" value="1"/>
</dbReference>
<comment type="caution">
    <text evidence="10">The sequence shown here is derived from an EMBL/GenBank/DDBJ whole genome shotgun (WGS) entry which is preliminary data.</text>
</comment>
<dbReference type="InterPro" id="IPR050108">
    <property type="entry name" value="CDK"/>
</dbReference>
<feature type="compositionally biased region" description="Low complexity" evidence="8">
    <location>
        <begin position="47"/>
        <end position="56"/>
    </location>
</feature>
<feature type="compositionally biased region" description="Basic and acidic residues" evidence="8">
    <location>
        <begin position="62"/>
        <end position="82"/>
    </location>
</feature>